<dbReference type="EMBL" id="CAJVQC010038842">
    <property type="protein sequence ID" value="CAG8767130.1"/>
    <property type="molecule type" value="Genomic_DNA"/>
</dbReference>
<organism evidence="1 2">
    <name type="scientific">Racocetra persica</name>
    <dbReference type="NCBI Taxonomy" id="160502"/>
    <lineage>
        <taxon>Eukaryota</taxon>
        <taxon>Fungi</taxon>
        <taxon>Fungi incertae sedis</taxon>
        <taxon>Mucoromycota</taxon>
        <taxon>Glomeromycotina</taxon>
        <taxon>Glomeromycetes</taxon>
        <taxon>Diversisporales</taxon>
        <taxon>Gigasporaceae</taxon>
        <taxon>Racocetra</taxon>
    </lineage>
</organism>
<evidence type="ECO:0000313" key="2">
    <source>
        <dbReference type="Proteomes" id="UP000789920"/>
    </source>
</evidence>
<gene>
    <name evidence="1" type="ORF">RPERSI_LOCUS15940</name>
</gene>
<sequence length="51" mass="5702">VVENEAGKKITTTITTTTCTKKLEDEKYYQIGDSDASFAPTKVYRDEIEVA</sequence>
<evidence type="ECO:0000313" key="1">
    <source>
        <dbReference type="EMBL" id="CAG8767130.1"/>
    </source>
</evidence>
<reference evidence="1" key="1">
    <citation type="submission" date="2021-06" db="EMBL/GenBank/DDBJ databases">
        <authorList>
            <person name="Kallberg Y."/>
            <person name="Tangrot J."/>
            <person name="Rosling A."/>
        </authorList>
    </citation>
    <scope>NUCLEOTIDE SEQUENCE</scope>
    <source>
        <strain evidence="1">MA461A</strain>
    </source>
</reference>
<comment type="caution">
    <text evidence="1">The sequence shown here is derived from an EMBL/GenBank/DDBJ whole genome shotgun (WGS) entry which is preliminary data.</text>
</comment>
<dbReference type="Proteomes" id="UP000789920">
    <property type="component" value="Unassembled WGS sequence"/>
</dbReference>
<feature type="non-terminal residue" evidence="1">
    <location>
        <position position="1"/>
    </location>
</feature>
<protein>
    <submittedName>
        <fullName evidence="1">6649_t:CDS:1</fullName>
    </submittedName>
</protein>
<proteinExistence type="predicted"/>
<keyword evidence="2" id="KW-1185">Reference proteome</keyword>
<accession>A0ACA9QWM0</accession>
<feature type="non-terminal residue" evidence="1">
    <location>
        <position position="51"/>
    </location>
</feature>
<name>A0ACA9QWM0_9GLOM</name>